<protein>
    <submittedName>
        <fullName evidence="2">Uncharacterized protein</fullName>
    </submittedName>
</protein>
<feature type="compositionally biased region" description="Basic and acidic residues" evidence="1">
    <location>
        <begin position="7"/>
        <end position="30"/>
    </location>
</feature>
<sequence length="43" mass="4955">MMSAKQEAGRIDMITHDEQNEQHTDIRGEKPFGQWLGLINGDR</sequence>
<dbReference type="AlphaFoldDB" id="A0A9W6M3A8"/>
<accession>A0A9W6M3A8</accession>
<evidence type="ECO:0000256" key="1">
    <source>
        <dbReference type="SAM" id="MobiDB-lite"/>
    </source>
</evidence>
<dbReference type="EMBL" id="BSEO01000005">
    <property type="protein sequence ID" value="GLJ79634.1"/>
    <property type="molecule type" value="Genomic_DNA"/>
</dbReference>
<proteinExistence type="predicted"/>
<comment type="caution">
    <text evidence="2">The sequence shown here is derived from an EMBL/GenBank/DDBJ whole genome shotgun (WGS) entry which is preliminary data.</text>
</comment>
<feature type="region of interest" description="Disordered" evidence="1">
    <location>
        <begin position="1"/>
        <end position="43"/>
    </location>
</feature>
<dbReference type="Proteomes" id="UP001142317">
    <property type="component" value="Unassembled WGS sequence"/>
</dbReference>
<reference evidence="2" key="2">
    <citation type="submission" date="2023-01" db="EMBL/GenBank/DDBJ databases">
        <authorList>
            <person name="Sun Q."/>
            <person name="Evtushenko L."/>
        </authorList>
    </citation>
    <scope>NUCLEOTIDE SEQUENCE</scope>
    <source>
        <strain evidence="2">VKM Ac-1447</strain>
    </source>
</reference>
<gene>
    <name evidence="2" type="ORF">GCM10017586_13160</name>
</gene>
<name>A0A9W6M3A8_9MICO</name>
<reference evidence="2" key="1">
    <citation type="journal article" date="2014" name="Int. J. Syst. Evol. Microbiol.">
        <title>Complete genome sequence of Corynebacterium casei LMG S-19264T (=DSM 44701T), isolated from a smear-ripened cheese.</title>
        <authorList>
            <consortium name="US DOE Joint Genome Institute (JGI-PGF)"/>
            <person name="Walter F."/>
            <person name="Albersmeier A."/>
            <person name="Kalinowski J."/>
            <person name="Ruckert C."/>
        </authorList>
    </citation>
    <scope>NUCLEOTIDE SEQUENCE</scope>
    <source>
        <strain evidence="2">VKM Ac-1447</strain>
    </source>
</reference>
<organism evidence="2 3">
    <name type="scientific">Microbacterium imperiale</name>
    <dbReference type="NCBI Taxonomy" id="33884"/>
    <lineage>
        <taxon>Bacteria</taxon>
        <taxon>Bacillati</taxon>
        <taxon>Actinomycetota</taxon>
        <taxon>Actinomycetes</taxon>
        <taxon>Micrococcales</taxon>
        <taxon>Microbacteriaceae</taxon>
        <taxon>Microbacterium</taxon>
    </lineage>
</organism>
<evidence type="ECO:0000313" key="2">
    <source>
        <dbReference type="EMBL" id="GLJ79634.1"/>
    </source>
</evidence>
<keyword evidence="3" id="KW-1185">Reference proteome</keyword>
<evidence type="ECO:0000313" key="3">
    <source>
        <dbReference type="Proteomes" id="UP001142317"/>
    </source>
</evidence>